<name>A0A395LWW9_9BACT</name>
<evidence type="ECO:0000256" key="3">
    <source>
        <dbReference type="ARBA" id="ARBA00013833"/>
    </source>
</evidence>
<dbReference type="EMBL" id="PHFL01000070">
    <property type="protein sequence ID" value="RFM23126.1"/>
    <property type="molecule type" value="Genomic_DNA"/>
</dbReference>
<feature type="transmembrane region" description="Helical" evidence="9">
    <location>
        <begin position="109"/>
        <end position="127"/>
    </location>
</feature>
<evidence type="ECO:0000256" key="4">
    <source>
        <dbReference type="ARBA" id="ARBA00022475"/>
    </source>
</evidence>
<organism evidence="12 13">
    <name type="scientific">Candidatus Thermochlorobacter aerophilus</name>
    <dbReference type="NCBI Taxonomy" id="1868324"/>
    <lineage>
        <taxon>Bacteria</taxon>
        <taxon>Pseudomonadati</taxon>
        <taxon>Chlorobiota</taxon>
        <taxon>Chlorobiia</taxon>
        <taxon>Chlorobiales</taxon>
        <taxon>Candidatus Thermochlorobacteriaceae</taxon>
        <taxon>Candidatus Thermochlorobacter</taxon>
    </lineage>
</organism>
<evidence type="ECO:0000256" key="1">
    <source>
        <dbReference type="ARBA" id="ARBA00004651"/>
    </source>
</evidence>
<dbReference type="Pfam" id="PF02308">
    <property type="entry name" value="MgtC"/>
    <property type="match status" value="1"/>
</dbReference>
<comment type="similarity">
    <text evidence="2">Belongs to the MgtC/SapB family.</text>
</comment>
<comment type="function">
    <text evidence="8">Virulence factor required for growth in low Mg(2+) medium and for intramacrophage survival. May be involved in regulating membrane potential by activating Na(+)/K(+)-ATPase.</text>
</comment>
<protein>
    <recommendedName>
        <fullName evidence="3">Protein MgtC</fullName>
    </recommendedName>
</protein>
<feature type="domain" description="MgtC/SapB/SrpB/YhiD N-terminal" evidence="10">
    <location>
        <begin position="10"/>
        <end position="130"/>
    </location>
</feature>
<proteinExistence type="inferred from homology"/>
<dbReference type="GO" id="GO:0005886">
    <property type="term" value="C:plasma membrane"/>
    <property type="evidence" value="ECO:0007669"/>
    <property type="project" value="UniProtKB-SubCell"/>
</dbReference>
<keyword evidence="7 9" id="KW-0472">Membrane</keyword>
<feature type="transmembrane region" description="Helical" evidence="9">
    <location>
        <begin position="6"/>
        <end position="23"/>
    </location>
</feature>
<keyword evidence="4" id="KW-1003">Cell membrane</keyword>
<evidence type="ECO:0000256" key="8">
    <source>
        <dbReference type="ARBA" id="ARBA00025369"/>
    </source>
</evidence>
<evidence type="ECO:0000313" key="12">
    <source>
        <dbReference type="EMBL" id="RFM23126.1"/>
    </source>
</evidence>
<dbReference type="InterPro" id="IPR049177">
    <property type="entry name" value="MgtC_SapB_SrpB_YhiD_N"/>
</dbReference>
<evidence type="ECO:0000259" key="10">
    <source>
        <dbReference type="Pfam" id="PF02308"/>
    </source>
</evidence>
<dbReference type="PANTHER" id="PTHR33778">
    <property type="entry name" value="PROTEIN MGTC"/>
    <property type="match status" value="1"/>
</dbReference>
<dbReference type="PRINTS" id="PR01837">
    <property type="entry name" value="MGTCSAPBPROT"/>
</dbReference>
<sequence>MTLIDFTLRLLLAIGLGALIGLERQWRQKQAGLRTNTLVSLGSAAFILLSLSLTDSKGDPSRVAGQIVTGIGFLGAGVILRNGVNIQGLNTAATIWCSAAVGSLAGCGLYWQAVIAAVAIVLSHLFLRPIGLRINRLPFQKEESELMTYHLKTRCKEEVENRIRVLIVDAIRDDEHLKLRSLKSSDNGAPNIAYIEAEILSNGNHDNVLERLAGKITLENGVSAVSWEVIGQHSD</sequence>
<reference evidence="12 13" key="1">
    <citation type="journal article" date="2011" name="ISME J.">
        <title>Community ecology of hot spring cyanobacterial mats: predominant populations and their functional potential.</title>
        <authorList>
            <person name="Klatt C.G."/>
            <person name="Wood J.M."/>
            <person name="Rusch D.B."/>
            <person name="Bateson M.M."/>
            <person name="Hamamura N."/>
            <person name="Heidelberg J.F."/>
            <person name="Grossman A.R."/>
            <person name="Bhaya D."/>
            <person name="Cohan F.M."/>
            <person name="Kuhl M."/>
            <person name="Bryant D.A."/>
            <person name="Ward D.M."/>
        </authorList>
    </citation>
    <scope>NUCLEOTIDE SEQUENCE [LARGE SCALE GENOMIC DNA]</scope>
    <source>
        <strain evidence="12">OS</strain>
    </source>
</reference>
<comment type="caution">
    <text evidence="12">The sequence shown here is derived from an EMBL/GenBank/DDBJ whole genome shotgun (WGS) entry which is preliminary data.</text>
</comment>
<dbReference type="InterPro" id="IPR003416">
    <property type="entry name" value="MgtC/SapB/SrpB/YhiD_fam"/>
</dbReference>
<evidence type="ECO:0000256" key="7">
    <source>
        <dbReference type="ARBA" id="ARBA00023136"/>
    </source>
</evidence>
<feature type="domain" description="MgtC-like C-terminal" evidence="11">
    <location>
        <begin position="149"/>
        <end position="227"/>
    </location>
</feature>
<evidence type="ECO:0000259" key="11">
    <source>
        <dbReference type="Pfam" id="PF21770"/>
    </source>
</evidence>
<dbReference type="Gene3D" id="3.30.70.260">
    <property type="match status" value="1"/>
</dbReference>
<accession>A0A395LWW9</accession>
<dbReference type="Pfam" id="PF21770">
    <property type="entry name" value="MgtC_SapB_C"/>
    <property type="match status" value="1"/>
</dbReference>
<keyword evidence="5 9" id="KW-0812">Transmembrane</keyword>
<evidence type="ECO:0000256" key="5">
    <source>
        <dbReference type="ARBA" id="ARBA00022692"/>
    </source>
</evidence>
<dbReference type="InterPro" id="IPR048640">
    <property type="entry name" value="MgtC-like_C"/>
</dbReference>
<dbReference type="AlphaFoldDB" id="A0A395LWW9"/>
<dbReference type="PANTHER" id="PTHR33778:SF3">
    <property type="entry name" value="PROTEIN MGTC"/>
    <property type="match status" value="1"/>
</dbReference>
<evidence type="ECO:0000256" key="2">
    <source>
        <dbReference type="ARBA" id="ARBA00009298"/>
    </source>
</evidence>
<evidence type="ECO:0000256" key="9">
    <source>
        <dbReference type="SAM" id="Phobius"/>
    </source>
</evidence>
<gene>
    <name evidence="12" type="ORF">D0433_12725</name>
</gene>
<keyword evidence="6 9" id="KW-1133">Transmembrane helix</keyword>
<dbReference type="Proteomes" id="UP000266389">
    <property type="component" value="Unassembled WGS sequence"/>
</dbReference>
<comment type="subcellular location">
    <subcellularLocation>
        <location evidence="1">Cell membrane</location>
        <topology evidence="1">Multi-pass membrane protein</topology>
    </subcellularLocation>
</comment>
<evidence type="ECO:0000256" key="6">
    <source>
        <dbReference type="ARBA" id="ARBA00022989"/>
    </source>
</evidence>
<feature type="transmembrane region" description="Helical" evidence="9">
    <location>
        <begin position="35"/>
        <end position="53"/>
    </location>
</feature>
<evidence type="ECO:0000313" key="13">
    <source>
        <dbReference type="Proteomes" id="UP000266389"/>
    </source>
</evidence>